<evidence type="ECO:0000256" key="9">
    <source>
        <dbReference type="HAMAP-Rule" id="MF_01129"/>
    </source>
</evidence>
<feature type="region of interest" description="Disordered" evidence="10">
    <location>
        <begin position="753"/>
        <end position="774"/>
    </location>
</feature>
<feature type="transmembrane region" description="Helical" evidence="9">
    <location>
        <begin position="57"/>
        <end position="76"/>
    </location>
</feature>
<comment type="subunit">
    <text evidence="9">Homodimer.</text>
</comment>
<evidence type="ECO:0000256" key="2">
    <source>
        <dbReference type="ARBA" id="ARBA00022448"/>
    </source>
</evidence>
<feature type="transmembrane region" description="Helical" evidence="9">
    <location>
        <begin position="405"/>
        <end position="429"/>
    </location>
</feature>
<evidence type="ECO:0000256" key="1">
    <source>
        <dbReference type="ARBA" id="ARBA00004127"/>
    </source>
</evidence>
<comment type="cofactor">
    <cofactor evidence="9">
        <name>Mg(2+)</name>
        <dbReference type="ChEBI" id="CHEBI:18420"/>
    </cofactor>
</comment>
<feature type="transmembrane region" description="Helical" evidence="9">
    <location>
        <begin position="533"/>
        <end position="552"/>
    </location>
</feature>
<gene>
    <name evidence="9" type="primary">hppA</name>
    <name evidence="11" type="ORF">JMN32_06385</name>
</gene>
<feature type="transmembrane region" description="Helical" evidence="9">
    <location>
        <begin position="501"/>
        <end position="521"/>
    </location>
</feature>
<sequence length="774" mass="80850">MNNVIYVVPLLGLLGLIVMAVKSSWVKKQDAGDEKMQVLANHIREGALAFLNAEYKVLTIFVIVAGILLGVISSLVATTHWFIIIAFVIGAFFSALAGNIGMRIATAANVRTTQAARTSLPQALKVSFTGGTVMGLGVAGLAVFGLSLLFTILFTWFMGGQWTANGVHDMTIVLEALAGFSLGAESIALFARVGGGIYTKAADVGADLVGKVEAGIPEDDPRNPATIADNVGDNVGDVAGMGADLFGSYVATVLASMVLGNYVIRDMGGSITDEFGGIGPILLPLVIAGLGIVFSIIGTFFINISDNNAKEPQVQGALNRGNWGSIILTGVAAFFIIDWMLPATMQMNFFGQGLIDVTSLDVFYAVLIGLAVGGLISYFTEYYTGLGKKPVIDIVQKSATGAATNIIAGLATGMISTFAPILLFAGAIWGAYEFAGFYGVAIAASAMMATTAMQLAIDAFGPIADNAGGIAEMSELPKDVREKTDILDSVGNTTAAIGKGFAIASAALTALALFAAYVTFTGIDGINIFKADVLAALFIGGMIPVVFSALAMNSVGKAAMEMVKEVRRQFKEIPGIMEGTGKPEYGKCVDISTKAALREMMLPGAITIITPILVGFIMGPEALGSYMAGVAVSGVLWAIFQNNAGGAWDNAKKSFEAGVEIDGEMTYKGSDAHKAAVTGDTVGDPFKDTSGPSMNILIKLTCLVGLVIAPILGEVYSNIEHTQAENVKTEILTTVEEGKEVTTTVTATETDVEPVAETTTEEEFKVETEEVQEQ</sequence>
<feature type="transmembrane region" description="Helical" evidence="9">
    <location>
        <begin position="6"/>
        <end position="26"/>
    </location>
</feature>
<name>A0A937FVV6_9BACT</name>
<keyword evidence="5 9" id="KW-1278">Translocase</keyword>
<comment type="caution">
    <text evidence="11">The sequence shown here is derived from an EMBL/GenBank/DDBJ whole genome shotgun (WGS) entry which is preliminary data.</text>
</comment>
<dbReference type="GO" id="GO:0012505">
    <property type="term" value="C:endomembrane system"/>
    <property type="evidence" value="ECO:0007669"/>
    <property type="project" value="UniProtKB-SubCell"/>
</dbReference>
<keyword evidence="6 9" id="KW-1133">Transmembrane helix</keyword>
<comment type="catalytic activity">
    <reaction evidence="9">
        <text>Na(+)(in) + diphosphate + H2O = Na(+)(out) + 2 phosphate + H(+)</text>
        <dbReference type="Rhea" id="RHEA:57884"/>
        <dbReference type="ChEBI" id="CHEBI:15377"/>
        <dbReference type="ChEBI" id="CHEBI:15378"/>
        <dbReference type="ChEBI" id="CHEBI:29101"/>
        <dbReference type="ChEBI" id="CHEBI:33019"/>
        <dbReference type="ChEBI" id="CHEBI:43474"/>
        <dbReference type="EC" id="7.2.3.1"/>
    </reaction>
</comment>
<dbReference type="GO" id="GO:0004427">
    <property type="term" value="F:inorganic diphosphate phosphatase activity"/>
    <property type="evidence" value="ECO:0007669"/>
    <property type="project" value="UniProtKB-UniRule"/>
</dbReference>
<dbReference type="NCBIfam" id="NF001955">
    <property type="entry name" value="PRK00733.2-4"/>
    <property type="match status" value="1"/>
</dbReference>
<feature type="transmembrane region" description="Helical" evidence="9">
    <location>
        <begin position="170"/>
        <end position="191"/>
    </location>
</feature>
<dbReference type="InterPro" id="IPR004131">
    <property type="entry name" value="PPase-energised_H-pump"/>
</dbReference>
<evidence type="ECO:0000313" key="11">
    <source>
        <dbReference type="EMBL" id="MBL6445927.1"/>
    </source>
</evidence>
<evidence type="ECO:0000256" key="10">
    <source>
        <dbReference type="SAM" id="MobiDB-lite"/>
    </source>
</evidence>
<evidence type="ECO:0000256" key="3">
    <source>
        <dbReference type="ARBA" id="ARBA00022692"/>
    </source>
</evidence>
<feature type="transmembrane region" description="Helical" evidence="9">
    <location>
        <begin position="246"/>
        <end position="264"/>
    </location>
</feature>
<dbReference type="GO" id="GO:0005886">
    <property type="term" value="C:plasma membrane"/>
    <property type="evidence" value="ECO:0007669"/>
    <property type="project" value="UniProtKB-SubCell"/>
</dbReference>
<comment type="caution">
    <text evidence="9">Lacks conserved residue(s) required for the propagation of feature annotation.</text>
</comment>
<dbReference type="HAMAP" id="MF_01129">
    <property type="entry name" value="PPase_energized_pump"/>
    <property type="match status" value="1"/>
</dbReference>
<feature type="transmembrane region" description="Helical" evidence="9">
    <location>
        <begin position="276"/>
        <end position="302"/>
    </location>
</feature>
<keyword evidence="2 9" id="KW-0813">Transport</keyword>
<keyword evidence="11" id="KW-0378">Hydrolase</keyword>
<dbReference type="GO" id="GO:0009678">
    <property type="term" value="F:diphosphate hydrolysis-driven proton transmembrane transporter activity"/>
    <property type="evidence" value="ECO:0007669"/>
    <property type="project" value="UniProtKB-UniRule"/>
</dbReference>
<feature type="transmembrane region" description="Helical" evidence="9">
    <location>
        <begin position="623"/>
        <end position="640"/>
    </location>
</feature>
<dbReference type="Pfam" id="PF03030">
    <property type="entry name" value="H_PPase"/>
    <property type="match status" value="1"/>
</dbReference>
<keyword evidence="9" id="KW-1003">Cell membrane</keyword>
<dbReference type="NCBIfam" id="TIGR01104">
    <property type="entry name" value="V_PPase"/>
    <property type="match status" value="1"/>
</dbReference>
<keyword evidence="9" id="KW-0915">Sodium</keyword>
<dbReference type="RefSeq" id="WP_202855473.1">
    <property type="nucleotide sequence ID" value="NZ_JAEUGD010000019.1"/>
</dbReference>
<keyword evidence="9" id="KW-0630">Potassium</keyword>
<dbReference type="GO" id="GO:0006814">
    <property type="term" value="P:sodium ion transport"/>
    <property type="evidence" value="ECO:0007669"/>
    <property type="project" value="UniProtKB-UniRule"/>
</dbReference>
<feature type="transmembrane region" description="Helical" evidence="9">
    <location>
        <begin position="600"/>
        <end position="617"/>
    </location>
</feature>
<dbReference type="EC" id="7.2.3.1" evidence="9"/>
<comment type="activity regulation">
    <text evidence="9">Requires K(+) for maximal activity.</text>
</comment>
<comment type="subcellular location">
    <subcellularLocation>
        <location evidence="9">Cell membrane</location>
        <topology evidence="9">Multi-pass membrane protein</topology>
    </subcellularLocation>
    <subcellularLocation>
        <location evidence="1">Endomembrane system</location>
        <topology evidence="1">Multi-pass membrane protein</topology>
    </subcellularLocation>
</comment>
<feature type="transmembrane region" description="Helical" evidence="9">
    <location>
        <begin position="82"/>
        <end position="105"/>
    </location>
</feature>
<proteinExistence type="inferred from homology"/>
<keyword evidence="7 9" id="KW-0406">Ion transport</keyword>
<evidence type="ECO:0000313" key="12">
    <source>
        <dbReference type="Proteomes" id="UP000614216"/>
    </source>
</evidence>
<feature type="transmembrane region" description="Helical" evidence="9">
    <location>
        <begin position="323"/>
        <end position="342"/>
    </location>
</feature>
<comment type="function">
    <text evidence="9">Sodium pump that utilizes the energy of pyrophosphate hydrolysis as the driving force for Na(+) movement across the membrane.</text>
</comment>
<dbReference type="Proteomes" id="UP000614216">
    <property type="component" value="Unassembled WGS sequence"/>
</dbReference>
<keyword evidence="8 9" id="KW-0472">Membrane</keyword>
<feature type="site" description="Determinant of potassium dependence" evidence="9">
    <location>
        <position position="495"/>
    </location>
</feature>
<dbReference type="EMBL" id="JAEUGD010000019">
    <property type="protein sequence ID" value="MBL6445927.1"/>
    <property type="molecule type" value="Genomic_DNA"/>
</dbReference>
<comment type="similarity">
    <text evidence="9">Belongs to the H(+)-translocating pyrophosphatase (TC 3.A.10) family. K(+)-stimulated subfamily.</text>
</comment>
<evidence type="ECO:0000256" key="6">
    <source>
        <dbReference type="ARBA" id="ARBA00022989"/>
    </source>
</evidence>
<keyword evidence="4 9" id="KW-0460">Magnesium</keyword>
<dbReference type="AlphaFoldDB" id="A0A937FVV6"/>
<keyword evidence="12" id="KW-1185">Reference proteome</keyword>
<feature type="transmembrane region" description="Helical" evidence="9">
    <location>
        <begin position="435"/>
        <end position="457"/>
    </location>
</feature>
<accession>A0A937FVV6</accession>
<evidence type="ECO:0000256" key="7">
    <source>
        <dbReference type="ARBA" id="ARBA00023065"/>
    </source>
</evidence>
<evidence type="ECO:0000256" key="8">
    <source>
        <dbReference type="ARBA" id="ARBA00023136"/>
    </source>
</evidence>
<dbReference type="NCBIfam" id="NF001960">
    <property type="entry name" value="PRK00733.3-5"/>
    <property type="match status" value="1"/>
</dbReference>
<reference evidence="11" key="1">
    <citation type="submission" date="2021-01" db="EMBL/GenBank/DDBJ databases">
        <title>Fulvivirga kasyanovii gen. nov., sp nov., a novel member of the phylum Bacteroidetes isolated from seawater in a mussel farm.</title>
        <authorList>
            <person name="Zhao L.-H."/>
            <person name="Wang Z.-J."/>
        </authorList>
    </citation>
    <scope>NUCLEOTIDE SEQUENCE</scope>
    <source>
        <strain evidence="11">29W222</strain>
    </source>
</reference>
<dbReference type="GO" id="GO:0030955">
    <property type="term" value="F:potassium ion binding"/>
    <property type="evidence" value="ECO:0007669"/>
    <property type="project" value="UniProtKB-UniRule"/>
</dbReference>
<feature type="transmembrane region" description="Helical" evidence="9">
    <location>
        <begin position="126"/>
        <end position="158"/>
    </location>
</feature>
<protein>
    <recommendedName>
        <fullName evidence="9">Putative K(+)-stimulated pyrophosphate-energized sodium pump</fullName>
        <ecNumber evidence="9">7.2.3.1</ecNumber>
    </recommendedName>
    <alternativeName>
        <fullName evidence="9">Membrane-bound sodium-translocating pyrophosphatase</fullName>
    </alternativeName>
    <alternativeName>
        <fullName evidence="9">Pyrophosphate-energized inorganic pyrophosphatase</fullName>
        <shortName evidence="9">Na(+)-PPase</shortName>
    </alternativeName>
</protein>
<dbReference type="PIRSF" id="PIRSF001265">
    <property type="entry name" value="H+-PPase"/>
    <property type="match status" value="1"/>
</dbReference>
<evidence type="ECO:0000256" key="4">
    <source>
        <dbReference type="ARBA" id="ARBA00022842"/>
    </source>
</evidence>
<organism evidence="11 12">
    <name type="scientific">Fulvivirga marina</name>
    <dbReference type="NCBI Taxonomy" id="2494733"/>
    <lineage>
        <taxon>Bacteria</taxon>
        <taxon>Pseudomonadati</taxon>
        <taxon>Bacteroidota</taxon>
        <taxon>Cytophagia</taxon>
        <taxon>Cytophagales</taxon>
        <taxon>Fulvivirgaceae</taxon>
        <taxon>Fulvivirga</taxon>
    </lineage>
</organism>
<keyword evidence="3 9" id="KW-0812">Transmembrane</keyword>
<dbReference type="GO" id="GO:0000287">
    <property type="term" value="F:magnesium ion binding"/>
    <property type="evidence" value="ECO:0007669"/>
    <property type="project" value="UniProtKB-UniRule"/>
</dbReference>
<evidence type="ECO:0000256" key="5">
    <source>
        <dbReference type="ARBA" id="ARBA00022967"/>
    </source>
</evidence>
<keyword evidence="9" id="KW-0739">Sodium transport</keyword>
<feature type="transmembrane region" description="Helical" evidence="9">
    <location>
        <begin position="362"/>
        <end position="384"/>
    </location>
</feature>
<dbReference type="PANTHER" id="PTHR31998">
    <property type="entry name" value="K(+)-INSENSITIVE PYROPHOSPHATE-ENERGIZED PROTON PUMP"/>
    <property type="match status" value="1"/>
</dbReference>